<keyword evidence="4" id="KW-0010">Activator</keyword>
<evidence type="ECO:0000256" key="5">
    <source>
        <dbReference type="ARBA" id="ARBA00023163"/>
    </source>
</evidence>
<dbReference type="GO" id="GO:0032993">
    <property type="term" value="C:protein-DNA complex"/>
    <property type="evidence" value="ECO:0007669"/>
    <property type="project" value="TreeGrafter"/>
</dbReference>
<dbReference type="Pfam" id="PF03466">
    <property type="entry name" value="LysR_substrate"/>
    <property type="match status" value="1"/>
</dbReference>
<keyword evidence="8" id="KW-1185">Reference proteome</keyword>
<dbReference type="PROSITE" id="PS50931">
    <property type="entry name" value="HTH_LYSR"/>
    <property type="match status" value="1"/>
</dbReference>
<organism evidence="7 8">
    <name type="scientific">Kosakonia oryzendophytica</name>
    <dbReference type="NCBI Taxonomy" id="1005665"/>
    <lineage>
        <taxon>Bacteria</taxon>
        <taxon>Pseudomonadati</taxon>
        <taxon>Pseudomonadota</taxon>
        <taxon>Gammaproteobacteria</taxon>
        <taxon>Enterobacterales</taxon>
        <taxon>Enterobacteriaceae</taxon>
        <taxon>Kosakonia</taxon>
    </lineage>
</organism>
<evidence type="ECO:0000313" key="8">
    <source>
        <dbReference type="Proteomes" id="UP000198975"/>
    </source>
</evidence>
<dbReference type="SUPFAM" id="SSF53850">
    <property type="entry name" value="Periplasmic binding protein-like II"/>
    <property type="match status" value="1"/>
</dbReference>
<sequence>MRVRDLEYLYALARYKHFQKAADACNVSQPTLSAQVRKLESDLGITLINRQVRGVKFTAQGIEALSQIEVILSEVKSLKHMAEESKKYPSGVLNIGSVPTLAPYIFGDIEMICRERFPKTEFKFHEASKEKLVALLDHDIIQVAIITSPINNNDVVEFPVFEEPYVIGLSTKHPSVSHDKFKLPLPRNEKIMITESLFAETLDDTFAQTVLNATKIMPNTLETARYIVTHSQNVSFFPLLSSIDEKVKNIRYLRTHPEELRRRVVLICRRGDPFRRRFEQLREDLSAAFSRKITGHLQ</sequence>
<dbReference type="EMBL" id="FMAY01000012">
    <property type="protein sequence ID" value="SCC30494.1"/>
    <property type="molecule type" value="Genomic_DNA"/>
</dbReference>
<keyword evidence="3" id="KW-0238">DNA-binding</keyword>
<reference evidence="8" key="1">
    <citation type="submission" date="2016-08" db="EMBL/GenBank/DDBJ databases">
        <authorList>
            <person name="Varghese N."/>
            <person name="Submissions Spin"/>
        </authorList>
    </citation>
    <scope>NUCLEOTIDE SEQUENCE [LARGE SCALE GENOMIC DNA]</scope>
    <source>
        <strain evidence="8">REICA_082</strain>
    </source>
</reference>
<dbReference type="InterPro" id="IPR036390">
    <property type="entry name" value="WH_DNA-bd_sf"/>
</dbReference>
<dbReference type="AlphaFoldDB" id="A0A1C4DGI5"/>
<accession>A0A1C4DGI5</accession>
<dbReference type="PANTHER" id="PTHR30346:SF26">
    <property type="entry name" value="HYDROGEN PEROXIDE-INDUCIBLE GENES ACTIVATOR"/>
    <property type="match status" value="1"/>
</dbReference>
<evidence type="ECO:0000256" key="2">
    <source>
        <dbReference type="ARBA" id="ARBA00023015"/>
    </source>
</evidence>
<protein>
    <submittedName>
        <fullName evidence="7">LysR family transcriptional regulator, hydrogen peroxide-inducible genes activator</fullName>
    </submittedName>
</protein>
<dbReference type="RefSeq" id="WP_061493490.1">
    <property type="nucleotide sequence ID" value="NZ_CP115659.1"/>
</dbReference>
<dbReference type="InterPro" id="IPR000847">
    <property type="entry name" value="LysR_HTH_N"/>
</dbReference>
<evidence type="ECO:0000256" key="4">
    <source>
        <dbReference type="ARBA" id="ARBA00023159"/>
    </source>
</evidence>
<dbReference type="PANTHER" id="PTHR30346">
    <property type="entry name" value="TRANSCRIPTIONAL DUAL REGULATOR HCAR-RELATED"/>
    <property type="match status" value="1"/>
</dbReference>
<feature type="domain" description="HTH lysR-type" evidence="6">
    <location>
        <begin position="1"/>
        <end position="58"/>
    </location>
</feature>
<dbReference type="GO" id="GO:0003700">
    <property type="term" value="F:DNA-binding transcription factor activity"/>
    <property type="evidence" value="ECO:0007669"/>
    <property type="project" value="InterPro"/>
</dbReference>
<dbReference type="Gene3D" id="3.40.190.10">
    <property type="entry name" value="Periplasmic binding protein-like II"/>
    <property type="match status" value="2"/>
</dbReference>
<keyword evidence="2" id="KW-0805">Transcription regulation</keyword>
<proteinExistence type="inferred from homology"/>
<evidence type="ECO:0000256" key="3">
    <source>
        <dbReference type="ARBA" id="ARBA00023125"/>
    </source>
</evidence>
<dbReference type="InterPro" id="IPR005119">
    <property type="entry name" value="LysR_subst-bd"/>
</dbReference>
<dbReference type="PRINTS" id="PR00039">
    <property type="entry name" value="HTHLYSR"/>
</dbReference>
<evidence type="ECO:0000313" key="7">
    <source>
        <dbReference type="EMBL" id="SCC30494.1"/>
    </source>
</evidence>
<comment type="similarity">
    <text evidence="1">Belongs to the LysR transcriptional regulatory family.</text>
</comment>
<dbReference type="Gene3D" id="1.10.10.10">
    <property type="entry name" value="Winged helix-like DNA-binding domain superfamily/Winged helix DNA-binding domain"/>
    <property type="match status" value="1"/>
</dbReference>
<evidence type="ECO:0000259" key="6">
    <source>
        <dbReference type="PROSITE" id="PS50931"/>
    </source>
</evidence>
<name>A0A1C4DGI5_9ENTR</name>
<keyword evidence="5" id="KW-0804">Transcription</keyword>
<dbReference type="InterPro" id="IPR036388">
    <property type="entry name" value="WH-like_DNA-bd_sf"/>
</dbReference>
<dbReference type="GO" id="GO:0003677">
    <property type="term" value="F:DNA binding"/>
    <property type="evidence" value="ECO:0007669"/>
    <property type="project" value="UniProtKB-KW"/>
</dbReference>
<dbReference type="Pfam" id="PF00126">
    <property type="entry name" value="HTH_1"/>
    <property type="match status" value="1"/>
</dbReference>
<dbReference type="Proteomes" id="UP000198975">
    <property type="component" value="Unassembled WGS sequence"/>
</dbReference>
<dbReference type="FunFam" id="1.10.10.10:FF:000001">
    <property type="entry name" value="LysR family transcriptional regulator"/>
    <property type="match status" value="1"/>
</dbReference>
<evidence type="ECO:0000256" key="1">
    <source>
        <dbReference type="ARBA" id="ARBA00009437"/>
    </source>
</evidence>
<gene>
    <name evidence="7" type="ORF">GA0061071_11261</name>
</gene>
<dbReference type="SUPFAM" id="SSF46785">
    <property type="entry name" value="Winged helix' DNA-binding domain"/>
    <property type="match status" value="1"/>
</dbReference>